<keyword evidence="3" id="KW-1185">Reference proteome</keyword>
<accession>A0AA42DRF3</accession>
<evidence type="ECO:0000313" key="3">
    <source>
        <dbReference type="Proteomes" id="UP001169242"/>
    </source>
</evidence>
<feature type="transmembrane region" description="Helical" evidence="1">
    <location>
        <begin position="126"/>
        <end position="150"/>
    </location>
</feature>
<feature type="transmembrane region" description="Helical" evidence="1">
    <location>
        <begin position="98"/>
        <end position="120"/>
    </location>
</feature>
<evidence type="ECO:0000313" key="2">
    <source>
        <dbReference type="EMBL" id="MDA3733392.1"/>
    </source>
</evidence>
<evidence type="ECO:0000256" key="1">
    <source>
        <dbReference type="SAM" id="Phobius"/>
    </source>
</evidence>
<reference evidence="2" key="1">
    <citation type="journal article" date="2023" name="Int. J. Syst. Evol. Microbiol.">
        <title>&lt;i&gt;Holtiella tumoricola&lt;/i&gt; gen. nov. sp. nov., isolated from a human clinical sample.</title>
        <authorList>
            <person name="Allen-Vercoe E."/>
            <person name="Daigneault M.C."/>
            <person name="Vancuren S.J."/>
            <person name="Cochrane K."/>
            <person name="O'Neal L.L."/>
            <person name="Sankaranarayanan K."/>
            <person name="Lawson P.A."/>
        </authorList>
    </citation>
    <scope>NUCLEOTIDE SEQUENCE</scope>
    <source>
        <strain evidence="2">CC70A</strain>
    </source>
</reference>
<feature type="transmembrane region" description="Helical" evidence="1">
    <location>
        <begin position="9"/>
        <end position="29"/>
    </location>
</feature>
<sequence length="238" mass="27282">MSKEFFKCLLAVLYFILGTILTVYFVLHFNAASPAYILTIILGLFLIITGFCSFILHYKNHLIIKAIKEEKLSPLAKWSYIPSAYTLTRDRATEDYHIDLSIIMLIGILGLIVSIGFIFSNTPNHYLIAATLITLSVILSSLISICISIYHNDKLEKETMTIITDKYIYYDGTLYSLYKSCYALDQIEVIYGEQNYLQFNYGIPGTTYDTYQKLIIPIPKTELPLAQKIQSHYLELIH</sequence>
<dbReference type="AlphaFoldDB" id="A0AA42DRF3"/>
<keyword evidence="1" id="KW-0812">Transmembrane</keyword>
<dbReference type="Proteomes" id="UP001169242">
    <property type="component" value="Unassembled WGS sequence"/>
</dbReference>
<keyword evidence="1" id="KW-1133">Transmembrane helix</keyword>
<dbReference type="RefSeq" id="WP_053983151.1">
    <property type="nucleotide sequence ID" value="NZ_JAQIFT010000062.1"/>
</dbReference>
<name>A0AA42DRF3_9FIRM</name>
<gene>
    <name evidence="2" type="ORF">PBV87_18090</name>
</gene>
<organism evidence="2 3">
    <name type="scientific">Holtiella tumoricola</name>
    <dbReference type="NCBI Taxonomy" id="3018743"/>
    <lineage>
        <taxon>Bacteria</taxon>
        <taxon>Bacillati</taxon>
        <taxon>Bacillota</taxon>
        <taxon>Clostridia</taxon>
        <taxon>Lachnospirales</taxon>
        <taxon>Cellulosilyticaceae</taxon>
        <taxon>Holtiella</taxon>
    </lineage>
</organism>
<dbReference type="EMBL" id="JAQIFT010000062">
    <property type="protein sequence ID" value="MDA3733392.1"/>
    <property type="molecule type" value="Genomic_DNA"/>
</dbReference>
<proteinExistence type="predicted"/>
<feature type="transmembrane region" description="Helical" evidence="1">
    <location>
        <begin position="35"/>
        <end position="58"/>
    </location>
</feature>
<protein>
    <submittedName>
        <fullName evidence="2">Uncharacterized protein</fullName>
    </submittedName>
</protein>
<keyword evidence="1" id="KW-0472">Membrane</keyword>
<comment type="caution">
    <text evidence="2">The sequence shown here is derived from an EMBL/GenBank/DDBJ whole genome shotgun (WGS) entry which is preliminary data.</text>
</comment>